<dbReference type="EMBL" id="JAIQCV010000011">
    <property type="protein sequence ID" value="KAH1045829.1"/>
    <property type="molecule type" value="Genomic_DNA"/>
</dbReference>
<comment type="caution">
    <text evidence="1">The sequence shown here is derived from an EMBL/GenBank/DDBJ whole genome shotgun (WGS) entry which is preliminary data.</text>
</comment>
<name>A0A9D3ZKV7_9ROSI</name>
<protein>
    <submittedName>
        <fullName evidence="1">Uncharacterized protein</fullName>
    </submittedName>
</protein>
<reference evidence="1 2" key="1">
    <citation type="journal article" date="2021" name="Plant Biotechnol. J.">
        <title>Multi-omics assisted identification of the key and species-specific regulatory components of drought-tolerant mechanisms in Gossypium stocksii.</title>
        <authorList>
            <person name="Yu D."/>
            <person name="Ke L."/>
            <person name="Zhang D."/>
            <person name="Wu Y."/>
            <person name="Sun Y."/>
            <person name="Mei J."/>
            <person name="Sun J."/>
            <person name="Sun Y."/>
        </authorList>
    </citation>
    <scope>NUCLEOTIDE SEQUENCE [LARGE SCALE GENOMIC DNA]</scope>
    <source>
        <strain evidence="2">cv. E1</strain>
        <tissue evidence="1">Leaf</tissue>
    </source>
</reference>
<dbReference type="Proteomes" id="UP000828251">
    <property type="component" value="Unassembled WGS sequence"/>
</dbReference>
<evidence type="ECO:0000313" key="2">
    <source>
        <dbReference type="Proteomes" id="UP000828251"/>
    </source>
</evidence>
<accession>A0A9D3ZKV7</accession>
<dbReference type="OrthoDB" id="999949at2759"/>
<keyword evidence="2" id="KW-1185">Reference proteome</keyword>
<organism evidence="1 2">
    <name type="scientific">Gossypium stocksii</name>
    <dbReference type="NCBI Taxonomy" id="47602"/>
    <lineage>
        <taxon>Eukaryota</taxon>
        <taxon>Viridiplantae</taxon>
        <taxon>Streptophyta</taxon>
        <taxon>Embryophyta</taxon>
        <taxon>Tracheophyta</taxon>
        <taxon>Spermatophyta</taxon>
        <taxon>Magnoliopsida</taxon>
        <taxon>eudicotyledons</taxon>
        <taxon>Gunneridae</taxon>
        <taxon>Pentapetalae</taxon>
        <taxon>rosids</taxon>
        <taxon>malvids</taxon>
        <taxon>Malvales</taxon>
        <taxon>Malvaceae</taxon>
        <taxon>Malvoideae</taxon>
        <taxon>Gossypium</taxon>
    </lineage>
</organism>
<gene>
    <name evidence="1" type="ORF">J1N35_036613</name>
</gene>
<evidence type="ECO:0000313" key="1">
    <source>
        <dbReference type="EMBL" id="KAH1045829.1"/>
    </source>
</evidence>
<dbReference type="AlphaFoldDB" id="A0A9D3ZKV7"/>
<proteinExistence type="predicted"/>
<sequence>MKVDSPSAHPISWKDMLVGPAVEDASKGPAEKEDIDFLEGDIQKTFVNGVPSITFSDRIHQILFQGMENTMILKLLGRNIGFSVLQNKIYNMWKPSASLHMMDTENGYSYSNFRIN</sequence>